<accession>A0A382RGH8</accession>
<name>A0A382RGH8_9ZZZZ</name>
<evidence type="ECO:0000256" key="1">
    <source>
        <dbReference type="ARBA" id="ARBA00022729"/>
    </source>
</evidence>
<feature type="domain" description="SbsA Ig-like" evidence="2">
    <location>
        <begin position="133"/>
        <end position="241"/>
    </location>
</feature>
<keyword evidence="1" id="KW-0732">Signal</keyword>
<dbReference type="Gene3D" id="2.60.40.1220">
    <property type="match status" value="1"/>
</dbReference>
<dbReference type="EMBL" id="UINC01121270">
    <property type="protein sequence ID" value="SVC96312.1"/>
    <property type="molecule type" value="Genomic_DNA"/>
</dbReference>
<dbReference type="Pfam" id="PF13205">
    <property type="entry name" value="Big_5"/>
    <property type="match status" value="1"/>
</dbReference>
<proteinExistence type="predicted"/>
<evidence type="ECO:0000259" key="2">
    <source>
        <dbReference type="Pfam" id="PF13205"/>
    </source>
</evidence>
<feature type="non-terminal residue" evidence="3">
    <location>
        <position position="1"/>
    </location>
</feature>
<organism evidence="3">
    <name type="scientific">marine metagenome</name>
    <dbReference type="NCBI Taxonomy" id="408172"/>
    <lineage>
        <taxon>unclassified sequences</taxon>
        <taxon>metagenomes</taxon>
        <taxon>ecological metagenomes</taxon>
    </lineage>
</organism>
<reference evidence="3" key="1">
    <citation type="submission" date="2018-05" db="EMBL/GenBank/DDBJ databases">
        <authorList>
            <person name="Lanie J.A."/>
            <person name="Ng W.-L."/>
            <person name="Kazmierczak K.M."/>
            <person name="Andrzejewski T.M."/>
            <person name="Davidsen T.M."/>
            <person name="Wayne K.J."/>
            <person name="Tettelin H."/>
            <person name="Glass J.I."/>
            <person name="Rusch D."/>
            <person name="Podicherti R."/>
            <person name="Tsui H.-C.T."/>
            <person name="Winkler M.E."/>
        </authorList>
    </citation>
    <scope>NUCLEOTIDE SEQUENCE</scope>
</reference>
<feature type="non-terminal residue" evidence="3">
    <location>
        <position position="322"/>
    </location>
</feature>
<protein>
    <recommendedName>
        <fullName evidence="2">SbsA Ig-like domain-containing protein</fullName>
    </recommendedName>
</protein>
<sequence>EITTTDVTAPIVSSVTSSTADGSYKIGDVIAVTIPFSESVTVTGTPQLTLETGDADAVVDYSSGSGSTILTFNYTVASGQINSDLDYTSTSALALNSGTIKDAAGNAATLTLSSPGGGTSLGSNKDIVVDGIIPTASTLSPADDATAASPNSNLTITFSEDVAAGSGNLIIKKSSDDSEYESISASSDKIALSGNVATVNPAKDMETSTAYYVTVASGVFKDVAGNEYAGITDATGWNFTTAAEADVTAPSATSAVVNDGSTTDVDTINTTKTIKANWSGFTDDIGIASYDWAIGSTSGGTEVKEWTSVGNVTTATDSTLTL</sequence>
<dbReference type="InterPro" id="IPR032812">
    <property type="entry name" value="SbsA_Ig"/>
</dbReference>
<dbReference type="InterPro" id="IPR014755">
    <property type="entry name" value="Cu-Rt/internalin_Ig-like"/>
</dbReference>
<dbReference type="AlphaFoldDB" id="A0A382RGH8"/>
<gene>
    <name evidence="3" type="ORF">METZ01_LOCUS349166</name>
</gene>
<evidence type="ECO:0000313" key="3">
    <source>
        <dbReference type="EMBL" id="SVC96312.1"/>
    </source>
</evidence>